<dbReference type="SUPFAM" id="SSF56935">
    <property type="entry name" value="Porins"/>
    <property type="match status" value="1"/>
</dbReference>
<evidence type="ECO:0000256" key="9">
    <source>
        <dbReference type="ARBA" id="ARBA00023136"/>
    </source>
</evidence>
<evidence type="ECO:0000313" key="13">
    <source>
        <dbReference type="EMBL" id="AQY22391.1"/>
    </source>
</evidence>
<evidence type="ECO:0000256" key="7">
    <source>
        <dbReference type="ARBA" id="ARBA00023004"/>
    </source>
</evidence>
<dbReference type="EMBL" id="CP011859">
    <property type="protein sequence ID" value="AQY22391.1"/>
    <property type="molecule type" value="Genomic_DNA"/>
</dbReference>
<evidence type="ECO:0000256" key="10">
    <source>
        <dbReference type="ARBA" id="ARBA00023237"/>
    </source>
</evidence>
<dbReference type="InterPro" id="IPR036942">
    <property type="entry name" value="Beta-barrel_TonB_sf"/>
</dbReference>
<keyword evidence="3 11" id="KW-1134">Transmembrane beta strand</keyword>
<organism evidence="13 14">
    <name type="scientific">Riemerella anatipestifer</name>
    <name type="common">Moraxella anatipestifer</name>
    <dbReference type="NCBI Taxonomy" id="34085"/>
    <lineage>
        <taxon>Bacteria</taxon>
        <taxon>Pseudomonadati</taxon>
        <taxon>Bacteroidota</taxon>
        <taxon>Flavobacteriia</taxon>
        <taxon>Flavobacteriales</taxon>
        <taxon>Weeksellaceae</taxon>
        <taxon>Riemerella</taxon>
    </lineage>
</organism>
<dbReference type="PANTHER" id="PTHR32552">
    <property type="entry name" value="FERRICHROME IRON RECEPTOR-RELATED"/>
    <property type="match status" value="1"/>
</dbReference>
<accession>A0A1S7DTL2</accession>
<protein>
    <recommendedName>
        <fullName evidence="12">TonB-dependent receptor plug domain-containing protein</fullName>
    </recommendedName>
</protein>
<evidence type="ECO:0000256" key="6">
    <source>
        <dbReference type="ARBA" id="ARBA00022729"/>
    </source>
</evidence>
<gene>
    <name evidence="13" type="ORF">AB406_1445</name>
</gene>
<keyword evidence="10 11" id="KW-0998">Cell outer membrane</keyword>
<feature type="domain" description="TonB-dependent receptor plug" evidence="12">
    <location>
        <begin position="52"/>
        <end position="146"/>
    </location>
</feature>
<proteinExistence type="inferred from homology"/>
<evidence type="ECO:0000259" key="12">
    <source>
        <dbReference type="Pfam" id="PF07715"/>
    </source>
</evidence>
<evidence type="ECO:0000256" key="1">
    <source>
        <dbReference type="ARBA" id="ARBA00004571"/>
    </source>
</evidence>
<keyword evidence="5 11" id="KW-0812">Transmembrane</keyword>
<keyword evidence="4" id="KW-0410">Iron transport</keyword>
<name>A0A1S7DTL2_RIEAN</name>
<dbReference type="Gene3D" id="2.170.130.10">
    <property type="entry name" value="TonB-dependent receptor, plug domain"/>
    <property type="match status" value="1"/>
</dbReference>
<dbReference type="InterPro" id="IPR012910">
    <property type="entry name" value="Plug_dom"/>
</dbReference>
<dbReference type="Proteomes" id="UP000189883">
    <property type="component" value="Chromosome"/>
</dbReference>
<dbReference type="InterPro" id="IPR039426">
    <property type="entry name" value="TonB-dep_rcpt-like"/>
</dbReference>
<dbReference type="InterPro" id="IPR037066">
    <property type="entry name" value="Plug_dom_sf"/>
</dbReference>
<keyword evidence="7" id="KW-0408">Iron</keyword>
<evidence type="ECO:0000313" key="14">
    <source>
        <dbReference type="Proteomes" id="UP000189883"/>
    </source>
</evidence>
<evidence type="ECO:0000256" key="11">
    <source>
        <dbReference type="PROSITE-ProRule" id="PRU01360"/>
    </source>
</evidence>
<dbReference type="Pfam" id="PF07715">
    <property type="entry name" value="Plug"/>
    <property type="match status" value="1"/>
</dbReference>
<dbReference type="GO" id="GO:0015344">
    <property type="term" value="F:siderophore uptake transmembrane transporter activity"/>
    <property type="evidence" value="ECO:0007669"/>
    <property type="project" value="TreeGrafter"/>
</dbReference>
<reference evidence="13 14" key="1">
    <citation type="submission" date="2015-06" db="EMBL/GenBank/DDBJ databases">
        <title>R. anatipestifer strain HXb2 is the most virulent strain so far, and the genome sequence would help us uncover the pathogenesis.</title>
        <authorList>
            <person name="Hu Q."/>
            <person name="Qi J."/>
            <person name="Bo H."/>
            <person name="Liu G."/>
            <person name="Tao M."/>
            <person name="Ding Y."/>
            <person name="Xue Y."/>
        </authorList>
    </citation>
    <scope>NUCLEOTIDE SEQUENCE [LARGE SCALE GENOMIC DNA]</scope>
    <source>
        <strain evidence="13 14">HXb2</strain>
    </source>
</reference>
<dbReference type="GO" id="GO:0009279">
    <property type="term" value="C:cell outer membrane"/>
    <property type="evidence" value="ECO:0007669"/>
    <property type="project" value="UniProtKB-SubCell"/>
</dbReference>
<comment type="subcellular location">
    <subcellularLocation>
        <location evidence="1 11">Cell outer membrane</location>
        <topology evidence="1 11">Multi-pass membrane protein</topology>
    </subcellularLocation>
</comment>
<evidence type="ECO:0000256" key="8">
    <source>
        <dbReference type="ARBA" id="ARBA00023065"/>
    </source>
</evidence>
<dbReference type="RefSeq" id="WP_079207568.1">
    <property type="nucleotide sequence ID" value="NZ_CP011859.1"/>
</dbReference>
<dbReference type="AlphaFoldDB" id="A0A1S7DTL2"/>
<keyword evidence="2 11" id="KW-0813">Transport</keyword>
<keyword evidence="6" id="KW-0732">Signal</keyword>
<evidence type="ECO:0000256" key="2">
    <source>
        <dbReference type="ARBA" id="ARBA00022448"/>
    </source>
</evidence>
<evidence type="ECO:0000256" key="3">
    <source>
        <dbReference type="ARBA" id="ARBA00022452"/>
    </source>
</evidence>
<sequence length="711" mass="81021">MKGFVFYGLFASSVVGAQQTPKDSTKTTEVAEVIFTKRLPISKDIINVEKELGAKNLGQDLPILLKNQMSVVSTSDAGNGVGYTGFRIRGTAGTSVNVMMNGVPYNDSESQGTFFVNVPDLTSSASQIVIQRGVGTSSNGAAAFGASVNIISREPEEHFYLRSDNSYGSFNTYKYSAEIGSGKFWNNRLSVMGRYTMIHSDGYIDRAFSDLSSYNFTALFEEGKTRLRLKMFGGKEKTYQAWNGIKAKYLKDNRRYNGSGKYKDLLTKETKFYDNETDNYRQNHYQLLWQQNINPQWNLETTLHYTKGKGYYENYKQVDENDKWAPHFSTYNLPVPIIKGVPLQKTDFIRNKWLDNDFYGIVSNLYGSLDNLDLNFGLVGNQYHGWHFGNVTGVQLKDINKHEYYRNRSLKNELSGFAKAIFKLNQWEIFGDLQLRNIGYNTKILTGKEDGLSFNKNWLFFNPKAGINYRIPKGKVFLSYAVANREPNRAALVNNPQSVSERLNDWEFGIEKQWGSFSLTTNAYYMLYKNQLVLSGLINDVGAFIPQNVKNSYRLGLEIGTSTRITEQLHLTANATISRNKIKELDSQNEKGEKVVLKDTDISFSPNIIGNIGLNYQLSPQFLVGLTQQYIGKQYLDNTQNKNYSLSDYYLADVNVKYNLKLNRTNIDFSLLVNNLFNRKYANNGYVWAPDAYFFPQAGTNFMFGMNIKFQ</sequence>
<dbReference type="PANTHER" id="PTHR32552:SF68">
    <property type="entry name" value="FERRICHROME OUTER MEMBRANE TRANSPORTER_PHAGE RECEPTOR"/>
    <property type="match status" value="1"/>
</dbReference>
<keyword evidence="9 11" id="KW-0472">Membrane</keyword>
<evidence type="ECO:0000256" key="4">
    <source>
        <dbReference type="ARBA" id="ARBA00022496"/>
    </source>
</evidence>
<keyword evidence="8" id="KW-0406">Ion transport</keyword>
<evidence type="ECO:0000256" key="5">
    <source>
        <dbReference type="ARBA" id="ARBA00022692"/>
    </source>
</evidence>
<dbReference type="Gene3D" id="2.40.170.20">
    <property type="entry name" value="TonB-dependent receptor, beta-barrel domain"/>
    <property type="match status" value="1"/>
</dbReference>
<comment type="similarity">
    <text evidence="11">Belongs to the TonB-dependent receptor family.</text>
</comment>
<dbReference type="PROSITE" id="PS52016">
    <property type="entry name" value="TONB_DEPENDENT_REC_3"/>
    <property type="match status" value="1"/>
</dbReference>